<dbReference type="Proteomes" id="UP000689195">
    <property type="component" value="Unassembled WGS sequence"/>
</dbReference>
<organism evidence="2 3">
    <name type="scientific">Paramecium pentaurelia</name>
    <dbReference type="NCBI Taxonomy" id="43138"/>
    <lineage>
        <taxon>Eukaryota</taxon>
        <taxon>Sar</taxon>
        <taxon>Alveolata</taxon>
        <taxon>Ciliophora</taxon>
        <taxon>Intramacronucleata</taxon>
        <taxon>Oligohymenophorea</taxon>
        <taxon>Peniculida</taxon>
        <taxon>Parameciidae</taxon>
        <taxon>Paramecium</taxon>
    </lineage>
</organism>
<feature type="repeat" description="WD" evidence="1">
    <location>
        <begin position="517"/>
        <end position="558"/>
    </location>
</feature>
<gene>
    <name evidence="2" type="ORF">PPENT_87.1.T0810172</name>
</gene>
<feature type="repeat" description="WD" evidence="1">
    <location>
        <begin position="468"/>
        <end position="500"/>
    </location>
</feature>
<dbReference type="SMART" id="SM00173">
    <property type="entry name" value="RAS"/>
    <property type="match status" value="1"/>
</dbReference>
<dbReference type="PROSITE" id="PS51419">
    <property type="entry name" value="RAB"/>
    <property type="match status" value="1"/>
</dbReference>
<evidence type="ECO:0000313" key="3">
    <source>
        <dbReference type="Proteomes" id="UP000689195"/>
    </source>
</evidence>
<dbReference type="PROSITE" id="PS50294">
    <property type="entry name" value="WD_REPEATS_REGION"/>
    <property type="match status" value="3"/>
</dbReference>
<dbReference type="GO" id="GO:0097361">
    <property type="term" value="C:cytosolic [4Fe-4S] assembly targeting complex"/>
    <property type="evidence" value="ECO:0007669"/>
    <property type="project" value="TreeGrafter"/>
</dbReference>
<dbReference type="PROSITE" id="PS50082">
    <property type="entry name" value="WD_REPEATS_2"/>
    <property type="match status" value="3"/>
</dbReference>
<dbReference type="GO" id="GO:0005525">
    <property type="term" value="F:GTP binding"/>
    <property type="evidence" value="ECO:0007669"/>
    <property type="project" value="InterPro"/>
</dbReference>
<protein>
    <submittedName>
        <fullName evidence="2">Uncharacterized protein</fullName>
    </submittedName>
</protein>
<dbReference type="InterPro" id="IPR001680">
    <property type="entry name" value="WD40_rpt"/>
</dbReference>
<proteinExistence type="predicted"/>
<dbReference type="SMART" id="SM00320">
    <property type="entry name" value="WD40"/>
    <property type="match status" value="4"/>
</dbReference>
<comment type="caution">
    <text evidence="2">The sequence shown here is derived from an EMBL/GenBank/DDBJ whole genome shotgun (WGS) entry which is preliminary data.</text>
</comment>
<dbReference type="EMBL" id="CAJJDO010000081">
    <property type="protein sequence ID" value="CAD8183777.1"/>
    <property type="molecule type" value="Genomic_DNA"/>
</dbReference>
<dbReference type="GO" id="GO:0003924">
    <property type="term" value="F:GTPase activity"/>
    <property type="evidence" value="ECO:0007669"/>
    <property type="project" value="InterPro"/>
</dbReference>
<dbReference type="PANTHER" id="PTHR19920">
    <property type="entry name" value="WD40 PROTEIN CIAO1"/>
    <property type="match status" value="1"/>
</dbReference>
<dbReference type="Pfam" id="PF00071">
    <property type="entry name" value="Ras"/>
    <property type="match status" value="1"/>
</dbReference>
<sequence>MSTQSQLTFQILIIGSSGVGKTAIVKQYIDSNINNISSTIGSEWNKKDVIINNKIVTLSLWQLNNFSFRRQIIIAKRADCCIIVFDINDIEPTQTLELWKNLYQQECPFENPENSIIFIIQNDFVENNEIIKSHLVEQWCKQNRIKQFFKISANDNLIVNETFLEITKILLREKQNFMNKSSQAINQKDDSSNVKSFENMMVKQQLKCNMQEKIDSFKCYNQHDSPPIIVLLDDNLKGAQRLICSQCIIDIRGRFNGINIDEAIFQIEDRKNNFLNEISDFNQKILNILNSFKDQILQNKNEIIQTMDQMINQVDNWMGDIQQFEQKQCSYKFLDEIDKLNHFIEQVQNNQINEFKKVIFTINQAYEKKIQLSKLLLHEQLLLAQNNLRLHSSNVSFKRLNSEVTKDDVETKTYNQIQYQLVQEVKQKDWCHALAFNYDESIMAGSIGKSIKLWKFQQGQLQDNNIVLDGHEKLIKCIVFSQKNNWFFSGSEDNTIRSWKEKQGWFSSSKWESVKAIKAHQDWVIQLILNEQKNELISCSVDKTIKIWKVSYDSNSIKFLESLEKHQEQILSISLNQSKQQLISWGEDKYVILWEKNQQQKWQFKNNILLSIQEINRGARFLMDNQIICKTSKGQIENYILEKDKYQKKQVLDFNVENPDLNPQEFQIIFNIQTQLIVMKHHKYFYFFRNNLDKCKFEQVCQPMECQKEVCFFNITNDGKYLVVWIWYPILRFKIYELIYSNKY</sequence>
<accession>A0A8S1W4V3</accession>
<evidence type="ECO:0000313" key="2">
    <source>
        <dbReference type="EMBL" id="CAD8183777.1"/>
    </source>
</evidence>
<feature type="repeat" description="WD" evidence="1">
    <location>
        <begin position="563"/>
        <end position="595"/>
    </location>
</feature>
<keyword evidence="1" id="KW-0853">WD repeat</keyword>
<dbReference type="OrthoDB" id="307093at2759"/>
<dbReference type="GO" id="GO:0016226">
    <property type="term" value="P:iron-sulfur cluster assembly"/>
    <property type="evidence" value="ECO:0007669"/>
    <property type="project" value="TreeGrafter"/>
</dbReference>
<keyword evidence="3" id="KW-1185">Reference proteome</keyword>
<reference evidence="2" key="1">
    <citation type="submission" date="2021-01" db="EMBL/GenBank/DDBJ databases">
        <authorList>
            <consortium name="Genoscope - CEA"/>
            <person name="William W."/>
        </authorList>
    </citation>
    <scope>NUCLEOTIDE SEQUENCE</scope>
</reference>
<dbReference type="PANTHER" id="PTHR19920:SF0">
    <property type="entry name" value="CYTOSOLIC IRON-SULFUR PROTEIN ASSEMBLY PROTEIN CIAO1-RELATED"/>
    <property type="match status" value="1"/>
</dbReference>
<evidence type="ECO:0000256" key="1">
    <source>
        <dbReference type="PROSITE-ProRule" id="PRU00221"/>
    </source>
</evidence>
<dbReference type="InterPro" id="IPR001806">
    <property type="entry name" value="Small_GTPase"/>
</dbReference>
<dbReference type="SMART" id="SM00175">
    <property type="entry name" value="RAB"/>
    <property type="match status" value="1"/>
</dbReference>
<dbReference type="AlphaFoldDB" id="A0A8S1W4V3"/>
<name>A0A8S1W4V3_9CILI</name>
<dbReference type="Pfam" id="PF00400">
    <property type="entry name" value="WD40"/>
    <property type="match status" value="2"/>
</dbReference>